<gene>
    <name evidence="8" type="primary">LOC107692020</name>
</gene>
<dbReference type="CDD" id="cd17107">
    <property type="entry name" value="FERM_F1_EPB41L4A"/>
    <property type="match status" value="1"/>
</dbReference>
<dbReference type="SMART" id="SM01196">
    <property type="entry name" value="FERM_C"/>
    <property type="match status" value="1"/>
</dbReference>
<dbReference type="Gene3D" id="2.30.29.30">
    <property type="entry name" value="Pleckstrin-homology domain (PH domain)/Phosphotyrosine-binding domain (PTB)"/>
    <property type="match status" value="1"/>
</dbReference>
<dbReference type="SUPFAM" id="SSF47031">
    <property type="entry name" value="Second domain of FERM"/>
    <property type="match status" value="1"/>
</dbReference>
<dbReference type="SMART" id="SM01195">
    <property type="entry name" value="FA"/>
    <property type="match status" value="1"/>
</dbReference>
<accession>A0A671L7U4</accession>
<name>A0A671L7U4_9TELE</name>
<reference evidence="8" key="1">
    <citation type="submission" date="2025-08" db="UniProtKB">
        <authorList>
            <consortium name="Ensembl"/>
        </authorList>
    </citation>
    <scope>IDENTIFICATION</scope>
</reference>
<evidence type="ECO:0000256" key="6">
    <source>
        <dbReference type="SAM" id="MobiDB-lite"/>
    </source>
</evidence>
<dbReference type="FunFam" id="1.20.80.10:FF:000003">
    <property type="entry name" value="Tyrosine-protein phosphatase non-receptor type 4"/>
    <property type="match status" value="1"/>
</dbReference>
<dbReference type="FunFam" id="2.30.29.30:FF:000002">
    <property type="entry name" value="Band 4.1-like protein 5 isoform 1"/>
    <property type="match status" value="1"/>
</dbReference>
<evidence type="ECO:0000313" key="9">
    <source>
        <dbReference type="Proteomes" id="UP000472260"/>
    </source>
</evidence>
<dbReference type="Proteomes" id="UP000472260">
    <property type="component" value="Unassembled WGS sequence"/>
</dbReference>
<dbReference type="InterPro" id="IPR014847">
    <property type="entry name" value="FA"/>
</dbReference>
<feature type="region of interest" description="Disordered" evidence="6">
    <location>
        <begin position="329"/>
        <end position="451"/>
    </location>
</feature>
<dbReference type="InterPro" id="IPR035963">
    <property type="entry name" value="FERM_2"/>
</dbReference>
<evidence type="ECO:0000256" key="2">
    <source>
        <dbReference type="ARBA" id="ARBA00022490"/>
    </source>
</evidence>
<dbReference type="GO" id="GO:0016020">
    <property type="term" value="C:membrane"/>
    <property type="evidence" value="ECO:0007669"/>
    <property type="project" value="UniProtKB-ARBA"/>
</dbReference>
<dbReference type="InterPro" id="IPR000299">
    <property type="entry name" value="FERM_domain"/>
</dbReference>
<dbReference type="PROSITE" id="PS50057">
    <property type="entry name" value="FERM_3"/>
    <property type="match status" value="1"/>
</dbReference>
<evidence type="ECO:0000256" key="1">
    <source>
        <dbReference type="ARBA" id="ARBA00004245"/>
    </source>
</evidence>
<dbReference type="CDD" id="cd13186">
    <property type="entry name" value="FERM_C_NBL4_NBL5"/>
    <property type="match status" value="1"/>
</dbReference>
<keyword evidence="9" id="KW-1185">Reference proteome</keyword>
<dbReference type="Pfam" id="PF09379">
    <property type="entry name" value="FERM_N"/>
    <property type="match status" value="1"/>
</dbReference>
<dbReference type="SUPFAM" id="SSF50729">
    <property type="entry name" value="PH domain-like"/>
    <property type="match status" value="1"/>
</dbReference>
<evidence type="ECO:0000313" key="8">
    <source>
        <dbReference type="Ensembl" id="ENSSANP00000014135.1"/>
    </source>
</evidence>
<organism evidence="8 9">
    <name type="scientific">Sinocyclocheilus anshuiensis</name>
    <dbReference type="NCBI Taxonomy" id="1608454"/>
    <lineage>
        <taxon>Eukaryota</taxon>
        <taxon>Metazoa</taxon>
        <taxon>Chordata</taxon>
        <taxon>Craniata</taxon>
        <taxon>Vertebrata</taxon>
        <taxon>Euteleostomi</taxon>
        <taxon>Actinopterygii</taxon>
        <taxon>Neopterygii</taxon>
        <taxon>Teleostei</taxon>
        <taxon>Ostariophysi</taxon>
        <taxon>Cypriniformes</taxon>
        <taxon>Cyprinidae</taxon>
        <taxon>Cyprininae</taxon>
        <taxon>Sinocyclocheilus</taxon>
    </lineage>
</organism>
<dbReference type="Ensembl" id="ENSSANT00000015079.1">
    <property type="protein sequence ID" value="ENSSANP00000014135.1"/>
    <property type="gene ID" value="ENSSANG00000007323.1"/>
</dbReference>
<dbReference type="InterPro" id="IPR000798">
    <property type="entry name" value="Ez/rad/moesin-like"/>
</dbReference>
<dbReference type="PANTHER" id="PTHR23280:SF4">
    <property type="entry name" value="BAND 4.1-LIKE PROTEIN 4A"/>
    <property type="match status" value="1"/>
</dbReference>
<feature type="compositionally biased region" description="Basic and acidic residues" evidence="6">
    <location>
        <begin position="647"/>
        <end position="661"/>
    </location>
</feature>
<dbReference type="Gene3D" id="3.10.20.90">
    <property type="entry name" value="Phosphatidylinositol 3-kinase Catalytic Subunit, Chain A, domain 1"/>
    <property type="match status" value="1"/>
</dbReference>
<dbReference type="GO" id="GO:0031032">
    <property type="term" value="P:actomyosin structure organization"/>
    <property type="evidence" value="ECO:0007669"/>
    <property type="project" value="TreeGrafter"/>
</dbReference>
<keyword evidence="3" id="KW-0206">Cytoskeleton</keyword>
<evidence type="ECO:0000259" key="7">
    <source>
        <dbReference type="PROSITE" id="PS50057"/>
    </source>
</evidence>
<reference evidence="8" key="2">
    <citation type="submission" date="2025-09" db="UniProtKB">
        <authorList>
            <consortium name="Ensembl"/>
        </authorList>
    </citation>
    <scope>IDENTIFICATION</scope>
</reference>
<dbReference type="Pfam" id="PF00373">
    <property type="entry name" value="FERM_M"/>
    <property type="match status" value="1"/>
</dbReference>
<feature type="compositionally biased region" description="Polar residues" evidence="6">
    <location>
        <begin position="397"/>
        <end position="406"/>
    </location>
</feature>
<feature type="compositionally biased region" description="Low complexity" evidence="6">
    <location>
        <begin position="478"/>
        <end position="488"/>
    </location>
</feature>
<dbReference type="AlphaFoldDB" id="A0A671L7U4"/>
<comment type="subcellular location">
    <subcellularLocation>
        <location evidence="1">Cytoplasm</location>
        <location evidence="1">Cytoskeleton</location>
    </subcellularLocation>
</comment>
<protein>
    <recommendedName>
        <fullName evidence="5">Erythrocyte membrane protein band 4.1-like 4A</fullName>
    </recommendedName>
    <alternativeName>
        <fullName evidence="4">Protein NBL4</fullName>
    </alternativeName>
</protein>
<dbReference type="Pfam" id="PF08736">
    <property type="entry name" value="FA"/>
    <property type="match status" value="1"/>
</dbReference>
<dbReference type="InterPro" id="IPR019747">
    <property type="entry name" value="FERM_CS"/>
</dbReference>
<dbReference type="PRINTS" id="PR00661">
    <property type="entry name" value="ERMFAMILY"/>
</dbReference>
<dbReference type="InterPro" id="IPR018980">
    <property type="entry name" value="FERM_PH-like_C"/>
</dbReference>
<dbReference type="Gene3D" id="1.20.80.10">
    <property type="match status" value="1"/>
</dbReference>
<feature type="region of interest" description="Disordered" evidence="6">
    <location>
        <begin position="466"/>
        <end position="549"/>
    </location>
</feature>
<dbReference type="SUPFAM" id="SSF54236">
    <property type="entry name" value="Ubiquitin-like"/>
    <property type="match status" value="1"/>
</dbReference>
<feature type="compositionally biased region" description="Basic residues" evidence="6">
    <location>
        <begin position="429"/>
        <end position="439"/>
    </location>
</feature>
<dbReference type="GO" id="GO:0008092">
    <property type="term" value="F:cytoskeletal protein binding"/>
    <property type="evidence" value="ECO:0007669"/>
    <property type="project" value="InterPro"/>
</dbReference>
<sequence>MSCFCSVQEEFYCEVLLLDESKLILTTQQQGIKKSTKGSVVLDYVFSHVNLAESEYFGLRYCDRSHQTYWLDPWKTLAEHKDLITTGPPFTLYFGVKFYAEDPCKLKEEITRYEFFLQVKQDVLQGRLPCPFNISAQLGALAIQSELGDYDPYKHTPGYVSEYRFVPDQKEELEDSIEQIHKTLMGQVPAEAENNYLAIAKTLEMYGVDLHPVFGEKQSEYFLGLTPVGVVVYKNKTQVGKYFWPRITKVYFKETQFELRVMGRDCNETSFFFDAPSKTACKNLWKCSVEHHTFFRMPENESNSLTRKLSKFSSLGSKHRYSGKTAMQIGREQSVTLPRPDLQVIRTRSKTYPKRSTQPAGEPHLTPGSHPMRCFLRQTTTQNTPGQGFSNPKAKTDSTSEPQSKPSAPWEEDAPQSGLYNSASERNKSPKFPKAHRRSPSGGSENETSHSARQCVSFFHSALSPLTPLIGPFRSRSRGNTSSGSESENSNREHRKKRNRSRQENEMVDSGPQWEVVLRRQKEKTPSDPNHRRSRHRSRSRSPDVQAKEQLWKHIQKELVDTSGLSEEQLKEIPYKKVETQGDPIKIRHSHSPRSFRQFRRSHCSDGERSVLSEVNSRTDLVPPLPVTRTADVPGSSSTPAQKKKGSKDTLSESSEQDAKSTAKVVKTVHTSRVKTET</sequence>
<feature type="domain" description="FERM" evidence="7">
    <location>
        <begin position="11"/>
        <end position="299"/>
    </location>
</feature>
<evidence type="ECO:0000256" key="4">
    <source>
        <dbReference type="ARBA" id="ARBA00075138"/>
    </source>
</evidence>
<dbReference type="PROSITE" id="PS00661">
    <property type="entry name" value="FERM_2"/>
    <property type="match status" value="1"/>
</dbReference>
<dbReference type="PANTHER" id="PTHR23280">
    <property type="entry name" value="4.1 G PROTEIN"/>
    <property type="match status" value="1"/>
</dbReference>
<feature type="compositionally biased region" description="Polar residues" evidence="6">
    <location>
        <begin position="377"/>
        <end position="390"/>
    </location>
</feature>
<dbReference type="Pfam" id="PF09380">
    <property type="entry name" value="FERM_C"/>
    <property type="match status" value="1"/>
</dbReference>
<evidence type="ECO:0000256" key="5">
    <source>
        <dbReference type="ARBA" id="ARBA00077094"/>
    </source>
</evidence>
<dbReference type="InterPro" id="IPR011993">
    <property type="entry name" value="PH-like_dom_sf"/>
</dbReference>
<dbReference type="PRINTS" id="PR00935">
    <property type="entry name" value="BAND41"/>
</dbReference>
<proteinExistence type="predicted"/>
<dbReference type="InterPro" id="IPR014352">
    <property type="entry name" value="FERM/acyl-CoA-bd_prot_sf"/>
</dbReference>
<feature type="compositionally biased region" description="Polar residues" evidence="6">
    <location>
        <begin position="441"/>
        <end position="451"/>
    </location>
</feature>
<dbReference type="CDD" id="cd14473">
    <property type="entry name" value="FERM_B-lobe"/>
    <property type="match status" value="1"/>
</dbReference>
<dbReference type="InterPro" id="IPR030696">
    <property type="entry name" value="Band4.1-like4A_FERM_F1"/>
</dbReference>
<dbReference type="InterPro" id="IPR018979">
    <property type="entry name" value="FERM_N"/>
</dbReference>
<keyword evidence="2" id="KW-0963">Cytoplasm</keyword>
<feature type="compositionally biased region" description="Basic residues" evidence="6">
    <location>
        <begin position="587"/>
        <end position="602"/>
    </location>
</feature>
<feature type="compositionally biased region" description="Basic and acidic residues" evidence="6">
    <location>
        <begin position="517"/>
        <end position="531"/>
    </location>
</feature>
<dbReference type="InterPro" id="IPR019749">
    <property type="entry name" value="Band_41_domain"/>
</dbReference>
<dbReference type="InterPro" id="IPR019748">
    <property type="entry name" value="FERM_central"/>
</dbReference>
<dbReference type="SMART" id="SM00295">
    <property type="entry name" value="B41"/>
    <property type="match status" value="1"/>
</dbReference>
<dbReference type="InterPro" id="IPR029071">
    <property type="entry name" value="Ubiquitin-like_domsf"/>
</dbReference>
<dbReference type="PROSITE" id="PS00660">
    <property type="entry name" value="FERM_1"/>
    <property type="match status" value="1"/>
</dbReference>
<feature type="region of interest" description="Disordered" evidence="6">
    <location>
        <begin position="575"/>
        <end position="678"/>
    </location>
</feature>
<evidence type="ECO:0000256" key="3">
    <source>
        <dbReference type="ARBA" id="ARBA00023212"/>
    </source>
</evidence>
<dbReference type="FunFam" id="3.10.20.90:FF:000116">
    <property type="entry name" value="band 4.1-like protein 4A isoform X1"/>
    <property type="match status" value="1"/>
</dbReference>
<dbReference type="GO" id="GO:0005856">
    <property type="term" value="C:cytoskeleton"/>
    <property type="evidence" value="ECO:0007669"/>
    <property type="project" value="UniProtKB-SubCell"/>
</dbReference>